<dbReference type="WBParaSite" id="jg3469">
    <property type="protein sequence ID" value="jg3469"/>
    <property type="gene ID" value="jg3469"/>
</dbReference>
<keyword evidence="2" id="KW-0732">Signal</keyword>
<feature type="chain" id="PRO_5036989160" evidence="2">
    <location>
        <begin position="21"/>
        <end position="318"/>
    </location>
</feature>
<protein>
    <submittedName>
        <fullName evidence="4">Uncharacterized protein</fullName>
    </submittedName>
</protein>
<name>A0A915E7S1_9BILA</name>
<feature type="compositionally biased region" description="Low complexity" evidence="1">
    <location>
        <begin position="307"/>
        <end position="318"/>
    </location>
</feature>
<dbReference type="AlphaFoldDB" id="A0A915E7S1"/>
<evidence type="ECO:0000313" key="4">
    <source>
        <dbReference type="WBParaSite" id="jg3469"/>
    </source>
</evidence>
<evidence type="ECO:0000256" key="2">
    <source>
        <dbReference type="SAM" id="SignalP"/>
    </source>
</evidence>
<feature type="region of interest" description="Disordered" evidence="1">
    <location>
        <begin position="262"/>
        <end position="318"/>
    </location>
</feature>
<proteinExistence type="predicted"/>
<evidence type="ECO:0000313" key="3">
    <source>
        <dbReference type="Proteomes" id="UP000887574"/>
    </source>
</evidence>
<keyword evidence="3" id="KW-1185">Reference proteome</keyword>
<accession>A0A915E7S1</accession>
<sequence length="318" mass="34367">MAFFSISSIFLSIAAVYTAASSNNNQSTLISLLNLEQFAKSTPKALWPVPCDPAEKQCVQPILEALVSQSQSSQVCMVLSDAINKLGYCPQGYFTKHYERLIYDSYITFCYMPPPYSAIPSKVHKTEKLPTNEKLPPYPVPVPPVEVNCVESLSQAMWSCVEGGYDPCGCVMDANSKLFANCPQGVYAKFRERENLSSGSCSSVLEGDVHSRVSNSSSDDQISSIKLVPGCAPVFGIGGIIDEVQWPAFKAILQPSKQQPSFAKFSSQSQSKSSLPSAEQLQSLPADASARQKHQSSQRMNVPAVVPNPTSASSANSS</sequence>
<dbReference type="Proteomes" id="UP000887574">
    <property type="component" value="Unplaced"/>
</dbReference>
<organism evidence="3 4">
    <name type="scientific">Ditylenchus dipsaci</name>
    <dbReference type="NCBI Taxonomy" id="166011"/>
    <lineage>
        <taxon>Eukaryota</taxon>
        <taxon>Metazoa</taxon>
        <taxon>Ecdysozoa</taxon>
        <taxon>Nematoda</taxon>
        <taxon>Chromadorea</taxon>
        <taxon>Rhabditida</taxon>
        <taxon>Tylenchina</taxon>
        <taxon>Tylenchomorpha</taxon>
        <taxon>Sphaerularioidea</taxon>
        <taxon>Anguinidae</taxon>
        <taxon>Anguininae</taxon>
        <taxon>Ditylenchus</taxon>
    </lineage>
</organism>
<feature type="signal peptide" evidence="2">
    <location>
        <begin position="1"/>
        <end position="20"/>
    </location>
</feature>
<feature type="compositionally biased region" description="Low complexity" evidence="1">
    <location>
        <begin position="262"/>
        <end position="278"/>
    </location>
</feature>
<reference evidence="4" key="1">
    <citation type="submission" date="2022-11" db="UniProtKB">
        <authorList>
            <consortium name="WormBaseParasite"/>
        </authorList>
    </citation>
    <scope>IDENTIFICATION</scope>
</reference>
<evidence type="ECO:0000256" key="1">
    <source>
        <dbReference type="SAM" id="MobiDB-lite"/>
    </source>
</evidence>